<protein>
    <submittedName>
        <fullName evidence="2">Predicted protein</fullName>
    </submittedName>
</protein>
<name>F2D859_HORVV</name>
<feature type="compositionally biased region" description="Polar residues" evidence="1">
    <location>
        <begin position="144"/>
        <end position="158"/>
    </location>
</feature>
<proteinExistence type="evidence at transcript level"/>
<sequence>MGCLHARRRPLAAAVRWTPLGALAQCAASPWRAATSGRCAALGEEATGPRATARSMMGAASTEGRGNAERHLCHQPARHVRGRATRRAMVMLRLWEDAGAAHRPYLAGARGRRCQPPQWGMATGWAAPRHERPWSSLPSAAGSADTQGPRQAQPSLDA</sequence>
<feature type="region of interest" description="Disordered" evidence="1">
    <location>
        <begin position="121"/>
        <end position="158"/>
    </location>
</feature>
<evidence type="ECO:0000256" key="1">
    <source>
        <dbReference type="SAM" id="MobiDB-lite"/>
    </source>
</evidence>
<accession>F2D859</accession>
<reference evidence="2" key="1">
    <citation type="journal article" date="2011" name="Plant Physiol.">
        <title>Comprehensive sequence analysis of 24,783 barley full-length cDNAs derived from 12 clone libraries.</title>
        <authorList>
            <person name="Matsumoto T."/>
            <person name="Tanaka T."/>
            <person name="Sakai H."/>
            <person name="Amano N."/>
            <person name="Kanamori H."/>
            <person name="Kurita K."/>
            <person name="Kikuta A."/>
            <person name="Kamiya K."/>
            <person name="Yamamoto M."/>
            <person name="Ikawa H."/>
            <person name="Fujii N."/>
            <person name="Hori K."/>
            <person name="Itoh T."/>
            <person name="Sato K."/>
        </authorList>
    </citation>
    <scope>NUCLEOTIDE SEQUENCE</scope>
    <source>
        <tissue evidence="2">Shoot</tissue>
        <tissue evidence="3">Shoot and root</tissue>
    </source>
</reference>
<organism evidence="2">
    <name type="scientific">Hordeum vulgare subsp. vulgare</name>
    <name type="common">Domesticated barley</name>
    <dbReference type="NCBI Taxonomy" id="112509"/>
    <lineage>
        <taxon>Eukaryota</taxon>
        <taxon>Viridiplantae</taxon>
        <taxon>Streptophyta</taxon>
        <taxon>Embryophyta</taxon>
        <taxon>Tracheophyta</taxon>
        <taxon>Spermatophyta</taxon>
        <taxon>Magnoliopsida</taxon>
        <taxon>Liliopsida</taxon>
        <taxon>Poales</taxon>
        <taxon>Poaceae</taxon>
        <taxon>BOP clade</taxon>
        <taxon>Pooideae</taxon>
        <taxon>Triticodae</taxon>
        <taxon>Triticeae</taxon>
        <taxon>Hordeinae</taxon>
        <taxon>Hordeum</taxon>
    </lineage>
</organism>
<dbReference type="EMBL" id="AK360071">
    <property type="protein sequence ID" value="BAJ91280.1"/>
    <property type="molecule type" value="mRNA"/>
</dbReference>
<dbReference type="AlphaFoldDB" id="F2D859"/>
<evidence type="ECO:0000313" key="3">
    <source>
        <dbReference type="EMBL" id="BAK00966.1"/>
    </source>
</evidence>
<dbReference type="EMBL" id="AK369765">
    <property type="protein sequence ID" value="BAK00966.1"/>
    <property type="molecule type" value="mRNA"/>
</dbReference>
<evidence type="ECO:0000313" key="2">
    <source>
        <dbReference type="EMBL" id="BAJ91280.1"/>
    </source>
</evidence>